<reference evidence="1" key="1">
    <citation type="journal article" date="2014" name="Int. J. Syst. Evol. Microbiol.">
        <title>Complete genome sequence of Corynebacterium casei LMG S-19264T (=DSM 44701T), isolated from a smear-ripened cheese.</title>
        <authorList>
            <consortium name="US DOE Joint Genome Institute (JGI-PGF)"/>
            <person name="Walter F."/>
            <person name="Albersmeier A."/>
            <person name="Kalinowski J."/>
            <person name="Ruckert C."/>
        </authorList>
    </citation>
    <scope>NUCLEOTIDE SEQUENCE</scope>
    <source>
        <strain evidence="1">JCM 3051</strain>
    </source>
</reference>
<dbReference type="AlphaFoldDB" id="A0A8H9GDW3"/>
<evidence type="ECO:0000313" key="1">
    <source>
        <dbReference type="EMBL" id="GGM13919.1"/>
    </source>
</evidence>
<reference evidence="1" key="2">
    <citation type="submission" date="2020-09" db="EMBL/GenBank/DDBJ databases">
        <authorList>
            <person name="Sun Q."/>
            <person name="Ohkuma M."/>
        </authorList>
    </citation>
    <scope>NUCLEOTIDE SEQUENCE</scope>
    <source>
        <strain evidence="1">JCM 3051</strain>
    </source>
</reference>
<proteinExistence type="predicted"/>
<protein>
    <submittedName>
        <fullName evidence="1">Uncharacterized protein</fullName>
    </submittedName>
</protein>
<evidence type="ECO:0000313" key="2">
    <source>
        <dbReference type="Proteomes" id="UP000655589"/>
    </source>
</evidence>
<dbReference type="EMBL" id="BMPT01000002">
    <property type="protein sequence ID" value="GGM13919.1"/>
    <property type="molecule type" value="Genomic_DNA"/>
</dbReference>
<dbReference type="Proteomes" id="UP000655589">
    <property type="component" value="Unassembled WGS sequence"/>
</dbReference>
<name>A0A8H9GDW3_9MICO</name>
<keyword evidence="2" id="KW-1185">Reference proteome</keyword>
<comment type="caution">
    <text evidence="1">The sequence shown here is derived from an EMBL/GenBank/DDBJ whole genome shotgun (WGS) entry which is preliminary data.</text>
</comment>
<organism evidence="1 2">
    <name type="scientific">Promicromonospora citrea</name>
    <dbReference type="NCBI Taxonomy" id="43677"/>
    <lineage>
        <taxon>Bacteria</taxon>
        <taxon>Bacillati</taxon>
        <taxon>Actinomycetota</taxon>
        <taxon>Actinomycetes</taxon>
        <taxon>Micrococcales</taxon>
        <taxon>Promicromonosporaceae</taxon>
        <taxon>Promicromonospora</taxon>
    </lineage>
</organism>
<sequence length="61" mass="6364">MLEMNQIPQADLYLSGRVLGCEPAPANGTALSFRVRTHRGGVKPSALAALDSVCPGDSPVQ</sequence>
<gene>
    <name evidence="1" type="ORF">GCM10010102_06930</name>
</gene>
<accession>A0A8H9GDW3</accession>